<dbReference type="NCBIfam" id="TIGR03605">
    <property type="entry name" value="antibiot_sagB"/>
    <property type="match status" value="1"/>
</dbReference>
<reference evidence="2" key="1">
    <citation type="journal article" date="2006" name="Proc. Natl. Acad. Sci. U.S.A.">
        <title>The cyanobacterial genome core and the origin of photosynthesis.</title>
        <authorList>
            <person name="Mulkidjanian A.Y."/>
            <person name="Koonin E.V."/>
            <person name="Makarova K.S."/>
            <person name="Mekhedov S.L."/>
            <person name="Sorokin A."/>
            <person name="Wolf Y.I."/>
            <person name="Dufresne A."/>
            <person name="Partensky F."/>
            <person name="Burd H."/>
            <person name="Kaznadzey D."/>
            <person name="Haselkorn R."/>
            <person name="Galperin M.Y."/>
        </authorList>
    </citation>
    <scope>NUCLEOTIDE SEQUENCE</scope>
</reference>
<proteinExistence type="predicted"/>
<dbReference type="PANTHER" id="PTHR43745:SF2">
    <property type="entry name" value="NITROREDUCTASE MJ1384-RELATED"/>
    <property type="match status" value="1"/>
</dbReference>
<dbReference type="Gene3D" id="3.40.109.10">
    <property type="entry name" value="NADH Oxidase"/>
    <property type="match status" value="1"/>
</dbReference>
<dbReference type="AlphaFoldDB" id="Q0PIG6"/>
<feature type="domain" description="Nitroreductase" evidence="1">
    <location>
        <begin position="68"/>
        <end position="249"/>
    </location>
</feature>
<dbReference type="CDD" id="cd02142">
    <property type="entry name" value="McbC_SagB-like_oxidoreductase"/>
    <property type="match status" value="1"/>
</dbReference>
<dbReference type="GO" id="GO:0016491">
    <property type="term" value="F:oxidoreductase activity"/>
    <property type="evidence" value="ECO:0007669"/>
    <property type="project" value="InterPro"/>
</dbReference>
<sequence length="251" mass="27868">MLNKEVRALETHLGYEYQTATKYQRDAMPSRRLDMSTIPDSYKEHDGPHIPLPKPNMQGGLSLWDALARRKSGRRFSEAPLSLEILGQLLWGTYGATRVAREESFFFRTAPSAGGLFPVEMYVSVHRVSSIEPGLYHYSVPRHGLTLLKEGDFGKELAAASLGQGMLQKSAVNLIWTAVLPRTFWKYGERGIRYIYMDAGHVGQNTYLAATALGLGCCTIGAFFDEEVNQLLGVDGTSETTIYMASVGKSY</sequence>
<dbReference type="InterPro" id="IPR029479">
    <property type="entry name" value="Nitroreductase"/>
</dbReference>
<organism evidence="2">
    <name type="scientific">Heliobacterium mobile</name>
    <name type="common">Heliobacillus mobilis</name>
    <dbReference type="NCBI Taxonomy" id="28064"/>
    <lineage>
        <taxon>Bacteria</taxon>
        <taxon>Bacillati</taxon>
        <taxon>Bacillota</taxon>
        <taxon>Clostridia</taxon>
        <taxon>Eubacteriales</taxon>
        <taxon>Heliobacteriaceae</taxon>
        <taxon>Heliobacterium</taxon>
    </lineage>
</organism>
<dbReference type="EMBL" id="DQ831225">
    <property type="protein sequence ID" value="ABH04851.1"/>
    <property type="molecule type" value="Genomic_DNA"/>
</dbReference>
<evidence type="ECO:0000259" key="1">
    <source>
        <dbReference type="Pfam" id="PF00881"/>
    </source>
</evidence>
<dbReference type="InterPro" id="IPR000415">
    <property type="entry name" value="Nitroreductase-like"/>
</dbReference>
<dbReference type="InterPro" id="IPR020051">
    <property type="entry name" value="SagB-type_dehydrogenase"/>
</dbReference>
<dbReference type="InterPro" id="IPR052544">
    <property type="entry name" value="Bacteriocin_Proc_Enz"/>
</dbReference>
<dbReference type="SUPFAM" id="SSF55469">
    <property type="entry name" value="FMN-dependent nitroreductase-like"/>
    <property type="match status" value="1"/>
</dbReference>
<accession>Q0PIG6</accession>
<name>Q0PIG6_HELMO</name>
<protein>
    <submittedName>
        <fullName evidence="2">NAD(P)H-flavin oxidoreductase</fullName>
    </submittedName>
</protein>
<evidence type="ECO:0000313" key="2">
    <source>
        <dbReference type="EMBL" id="ABH04851.1"/>
    </source>
</evidence>
<dbReference type="PANTHER" id="PTHR43745">
    <property type="entry name" value="NITROREDUCTASE MJ1384-RELATED"/>
    <property type="match status" value="1"/>
</dbReference>
<dbReference type="Pfam" id="PF00881">
    <property type="entry name" value="Nitroreductase"/>
    <property type="match status" value="1"/>
</dbReference>